<organism evidence="5 6">
    <name type="scientific">Oceanihabitans sediminis</name>
    <dbReference type="NCBI Taxonomy" id="1812012"/>
    <lineage>
        <taxon>Bacteria</taxon>
        <taxon>Pseudomonadati</taxon>
        <taxon>Bacteroidota</taxon>
        <taxon>Flavobacteriia</taxon>
        <taxon>Flavobacteriales</taxon>
        <taxon>Flavobacteriaceae</taxon>
        <taxon>Oceanihabitans</taxon>
    </lineage>
</organism>
<evidence type="ECO:0000256" key="3">
    <source>
        <dbReference type="SAM" id="SignalP"/>
    </source>
</evidence>
<comment type="caution">
    <text evidence="5">The sequence shown here is derived from an EMBL/GenBank/DDBJ whole genome shotgun (WGS) entry which is preliminary data.</text>
</comment>
<proteinExistence type="inferred from homology"/>
<keyword evidence="3" id="KW-0732">Signal</keyword>
<dbReference type="InterPro" id="IPR036423">
    <property type="entry name" value="SOD-like_Cu/Zn_dom_sf"/>
</dbReference>
<dbReference type="PROSITE" id="PS51257">
    <property type="entry name" value="PROKAR_LIPOPROTEIN"/>
    <property type="match status" value="1"/>
</dbReference>
<evidence type="ECO:0000313" key="5">
    <source>
        <dbReference type="EMBL" id="RCU57080.1"/>
    </source>
</evidence>
<dbReference type="OrthoDB" id="9792957at2"/>
<feature type="signal peptide" evidence="3">
    <location>
        <begin position="1"/>
        <end position="23"/>
    </location>
</feature>
<evidence type="ECO:0000256" key="2">
    <source>
        <dbReference type="RuleBase" id="RU000393"/>
    </source>
</evidence>
<dbReference type="EMBL" id="QPIG01000003">
    <property type="protein sequence ID" value="RCU57080.1"/>
    <property type="molecule type" value="Genomic_DNA"/>
</dbReference>
<comment type="function">
    <text evidence="2">Destroys radicals which are normally produced within the cells and which are toxic to biological systems.</text>
</comment>
<evidence type="ECO:0000259" key="4">
    <source>
        <dbReference type="Pfam" id="PF00080"/>
    </source>
</evidence>
<dbReference type="InterPro" id="IPR024134">
    <property type="entry name" value="SOD_Cu/Zn_/chaperone"/>
</dbReference>
<dbReference type="AlphaFoldDB" id="A0A368P475"/>
<dbReference type="GO" id="GO:0004784">
    <property type="term" value="F:superoxide dismutase activity"/>
    <property type="evidence" value="ECO:0007669"/>
    <property type="project" value="UniProtKB-EC"/>
</dbReference>
<dbReference type="Pfam" id="PF00080">
    <property type="entry name" value="Sod_Cu"/>
    <property type="match status" value="1"/>
</dbReference>
<feature type="chain" id="PRO_5016562413" description="Superoxide dismutase [Cu-Zn]" evidence="3">
    <location>
        <begin position="24"/>
        <end position="194"/>
    </location>
</feature>
<comment type="catalytic activity">
    <reaction evidence="2">
        <text>2 superoxide + 2 H(+) = H2O2 + O2</text>
        <dbReference type="Rhea" id="RHEA:20696"/>
        <dbReference type="ChEBI" id="CHEBI:15378"/>
        <dbReference type="ChEBI" id="CHEBI:15379"/>
        <dbReference type="ChEBI" id="CHEBI:16240"/>
        <dbReference type="ChEBI" id="CHEBI:18421"/>
        <dbReference type="EC" id="1.15.1.1"/>
    </reaction>
</comment>
<keyword evidence="6" id="KW-1185">Reference proteome</keyword>
<evidence type="ECO:0000313" key="6">
    <source>
        <dbReference type="Proteomes" id="UP000252249"/>
    </source>
</evidence>
<dbReference type="PROSITE" id="PS00332">
    <property type="entry name" value="SOD_CU_ZN_2"/>
    <property type="match status" value="1"/>
</dbReference>
<dbReference type="InterPro" id="IPR018152">
    <property type="entry name" value="SOD_Cu/Zn_BS"/>
</dbReference>
<accession>A0A368P475</accession>
<dbReference type="CDD" id="cd00305">
    <property type="entry name" value="Cu-Zn_Superoxide_Dismutase"/>
    <property type="match status" value="1"/>
</dbReference>
<dbReference type="GO" id="GO:0005507">
    <property type="term" value="F:copper ion binding"/>
    <property type="evidence" value="ECO:0007669"/>
    <property type="project" value="InterPro"/>
</dbReference>
<dbReference type="RefSeq" id="WP_113966507.1">
    <property type="nucleotide sequence ID" value="NZ_QNRP01000006.1"/>
</dbReference>
<name>A0A368P475_9FLAO</name>
<keyword evidence="2" id="KW-0186">Copper</keyword>
<keyword evidence="2" id="KW-0479">Metal-binding</keyword>
<reference evidence="5 6" key="1">
    <citation type="submission" date="2018-07" db="EMBL/GenBank/DDBJ databases">
        <title>Oceanihabitans testaceum sp. nov., isolated from marine sediment.</title>
        <authorList>
            <person name="Li C.-M."/>
        </authorList>
    </citation>
    <scope>NUCLEOTIDE SEQUENCE [LARGE SCALE GENOMIC DNA]</scope>
    <source>
        <strain evidence="5 6">S9-10</strain>
    </source>
</reference>
<dbReference type="Proteomes" id="UP000252249">
    <property type="component" value="Unassembled WGS sequence"/>
</dbReference>
<comment type="cofactor">
    <cofactor evidence="2">
        <name>Cu cation</name>
        <dbReference type="ChEBI" id="CHEBI:23378"/>
    </cofactor>
    <text evidence="2">Binds 1 copper ion per subunit.</text>
</comment>
<gene>
    <name evidence="5" type="ORF">DU428_09035</name>
</gene>
<dbReference type="InterPro" id="IPR001424">
    <property type="entry name" value="SOD_Cu_Zn_dom"/>
</dbReference>
<feature type="domain" description="Superoxide dismutase copper/zinc binding" evidence="4">
    <location>
        <begin position="60"/>
        <end position="192"/>
    </location>
</feature>
<keyword evidence="2" id="KW-0560">Oxidoreductase</keyword>
<dbReference type="Gene3D" id="2.60.40.200">
    <property type="entry name" value="Superoxide dismutase, copper/zinc binding domain"/>
    <property type="match status" value="1"/>
</dbReference>
<dbReference type="PANTHER" id="PTHR10003">
    <property type="entry name" value="SUPEROXIDE DISMUTASE CU-ZN -RELATED"/>
    <property type="match status" value="1"/>
</dbReference>
<comment type="cofactor">
    <cofactor evidence="2">
        <name>Zn(2+)</name>
        <dbReference type="ChEBI" id="CHEBI:29105"/>
    </cofactor>
    <text evidence="2">Binds 1 zinc ion per subunit.</text>
</comment>
<comment type="similarity">
    <text evidence="1 2">Belongs to the Cu-Zn superoxide dismutase family.</text>
</comment>
<keyword evidence="2" id="KW-0862">Zinc</keyword>
<protein>
    <recommendedName>
        <fullName evidence="2">Superoxide dismutase [Cu-Zn]</fullName>
        <ecNumber evidence="2">1.15.1.1</ecNumber>
    </recommendedName>
</protein>
<evidence type="ECO:0000256" key="1">
    <source>
        <dbReference type="ARBA" id="ARBA00010457"/>
    </source>
</evidence>
<dbReference type="SUPFAM" id="SSF49329">
    <property type="entry name" value="Cu,Zn superoxide dismutase-like"/>
    <property type="match status" value="1"/>
</dbReference>
<dbReference type="EC" id="1.15.1.1" evidence="2"/>
<sequence length="194" mass="21114">MKKRTIYILAFSLVFAFSCKKQAKEDKEVQEKTTTTTETTETVNEKKLKMELQPKSGSNVKGNIVFTEKNGEVKMIAMIENLEPGQHAIHIHEKADCSAEDGTSTGGHWNPTAQPHGKWGDAAGYHKGDIGNLTANEKGMAYLEFKTDEWCLGCGDKNKDIIGKSIIVHAAVDDFVSQPTGNAGGRISCGGIIQ</sequence>